<dbReference type="InterPro" id="IPR009636">
    <property type="entry name" value="SCAF"/>
</dbReference>
<dbReference type="EMBL" id="JABXJK010000059">
    <property type="protein sequence ID" value="MBA0973001.1"/>
    <property type="molecule type" value="Genomic_DNA"/>
</dbReference>
<name>A0ABD4HNE7_ENTGA</name>
<dbReference type="EMBL" id="JASUBT010000016">
    <property type="protein sequence ID" value="MDL4937325.1"/>
    <property type="molecule type" value="Genomic_DNA"/>
</dbReference>
<gene>
    <name evidence="2" type="ORF">HWH42_10490</name>
    <name evidence="3" type="ORF">QRX88_16605</name>
</gene>
<dbReference type="RefSeq" id="WP_135172218.1">
    <property type="nucleotide sequence ID" value="NZ_CAJSZC010000006.1"/>
</dbReference>
<keyword evidence="1" id="KW-0175">Coiled coil</keyword>
<evidence type="ECO:0000256" key="1">
    <source>
        <dbReference type="SAM" id="Coils"/>
    </source>
</evidence>
<sequence>MKREELKKLGLSDEQMDAVMAAHGQTVQSLNTQIATLQQSETELKNQVSKNAEDLKKLQKDNSDNEELKKQLKELQKENAAQEEKYQESLTKVQRDSALSALLAEAKVKNPKAVAALLDDEKIVFKDGELSGAKEQIESLQKSDAYLFDLGTKQGGYNPSAGQAATNYASFDEAMEKGDVDGFLRQQIESEENE</sequence>
<dbReference type="Proteomes" id="UP001241571">
    <property type="component" value="Unassembled WGS sequence"/>
</dbReference>
<comment type="caution">
    <text evidence="2">The sequence shown here is derived from an EMBL/GenBank/DDBJ whole genome shotgun (WGS) entry which is preliminary data.</text>
</comment>
<dbReference type="Pfam" id="PF06810">
    <property type="entry name" value="Phage_scaffold"/>
    <property type="match status" value="1"/>
</dbReference>
<organism evidence="2 4">
    <name type="scientific">Enterococcus gallinarum</name>
    <dbReference type="NCBI Taxonomy" id="1353"/>
    <lineage>
        <taxon>Bacteria</taxon>
        <taxon>Bacillati</taxon>
        <taxon>Bacillota</taxon>
        <taxon>Bacilli</taxon>
        <taxon>Lactobacillales</taxon>
        <taxon>Enterococcaceae</taxon>
        <taxon>Enterococcus</taxon>
    </lineage>
</organism>
<feature type="coiled-coil region" evidence="1">
    <location>
        <begin position="27"/>
        <end position="92"/>
    </location>
</feature>
<evidence type="ECO:0000313" key="5">
    <source>
        <dbReference type="Proteomes" id="UP001241571"/>
    </source>
</evidence>
<proteinExistence type="predicted"/>
<protein>
    <submittedName>
        <fullName evidence="2">Phage scaffolding protein</fullName>
    </submittedName>
</protein>
<evidence type="ECO:0000313" key="3">
    <source>
        <dbReference type="EMBL" id="MDL4937325.1"/>
    </source>
</evidence>
<evidence type="ECO:0000313" key="4">
    <source>
        <dbReference type="Proteomes" id="UP000571857"/>
    </source>
</evidence>
<dbReference type="Proteomes" id="UP000571857">
    <property type="component" value="Unassembled WGS sequence"/>
</dbReference>
<reference evidence="3 5" key="2">
    <citation type="submission" date="2023-06" db="EMBL/GenBank/DDBJ databases">
        <title>Acute promotion of culturable opportunistic pathogens and persistent increase of antibiotic resistance following antibiotic exposure in mouse gut microbiota.</title>
        <authorList>
            <person name="Li L."/>
            <person name="Wang B."/>
            <person name="Sun Y."/>
            <person name="Wang M."/>
            <person name="Xu H."/>
        </authorList>
    </citation>
    <scope>NUCLEOTIDE SEQUENCE [LARGE SCALE GENOMIC DNA]</scope>
    <source>
        <strain evidence="3 5">CRI2_2</strain>
    </source>
</reference>
<accession>A0ABD4HNE7</accession>
<dbReference type="AlphaFoldDB" id="A0ABD4HNE7"/>
<reference evidence="2 4" key="1">
    <citation type="submission" date="2020-06" db="EMBL/GenBank/DDBJ databases">
        <title>Crossreactivity between MHC class I-restricted antigens from cancer cells and an enterococcal bacteriophage.</title>
        <authorList>
            <person name="Fluckiger A."/>
            <person name="Daillere R."/>
            <person name="Sassi M."/>
            <person name="Cattoir V."/>
            <person name="Kroemer G."/>
            <person name="Zitvogel L."/>
        </authorList>
    </citation>
    <scope>NUCLEOTIDE SEQUENCE [LARGE SCALE GENOMIC DNA]</scope>
    <source>
        <strain evidence="2 4">EG4</strain>
    </source>
</reference>
<evidence type="ECO:0000313" key="2">
    <source>
        <dbReference type="EMBL" id="MBA0973001.1"/>
    </source>
</evidence>